<dbReference type="Proteomes" id="UP000635885">
    <property type="component" value="Unassembled WGS sequence"/>
</dbReference>
<organism evidence="1 2">
    <name type="scientific">Belliella aquatica</name>
    <dbReference type="NCBI Taxonomy" id="1323734"/>
    <lineage>
        <taxon>Bacteria</taxon>
        <taxon>Pseudomonadati</taxon>
        <taxon>Bacteroidota</taxon>
        <taxon>Cytophagia</taxon>
        <taxon>Cytophagales</taxon>
        <taxon>Cyclobacteriaceae</taxon>
        <taxon>Belliella</taxon>
    </lineage>
</organism>
<protein>
    <submittedName>
        <fullName evidence="1">Uncharacterized protein</fullName>
    </submittedName>
</protein>
<evidence type="ECO:0000313" key="2">
    <source>
        <dbReference type="Proteomes" id="UP000635885"/>
    </source>
</evidence>
<evidence type="ECO:0000313" key="1">
    <source>
        <dbReference type="EMBL" id="GGC43418.1"/>
    </source>
</evidence>
<accession>A0ABQ1MN08</accession>
<gene>
    <name evidence="1" type="ORF">GCM10010993_22430</name>
</gene>
<comment type="caution">
    <text evidence="1">The sequence shown here is derived from an EMBL/GenBank/DDBJ whole genome shotgun (WGS) entry which is preliminary data.</text>
</comment>
<reference evidence="2" key="1">
    <citation type="journal article" date="2019" name="Int. J. Syst. Evol. Microbiol.">
        <title>The Global Catalogue of Microorganisms (GCM) 10K type strain sequencing project: providing services to taxonomists for standard genome sequencing and annotation.</title>
        <authorList>
            <consortium name="The Broad Institute Genomics Platform"/>
            <consortium name="The Broad Institute Genome Sequencing Center for Infectious Disease"/>
            <person name="Wu L."/>
            <person name="Ma J."/>
        </authorList>
    </citation>
    <scope>NUCLEOTIDE SEQUENCE [LARGE SCALE GENOMIC DNA]</scope>
    <source>
        <strain evidence="2">CGMCC 1.12479</strain>
    </source>
</reference>
<dbReference type="RefSeq" id="WP_188442888.1">
    <property type="nucleotide sequence ID" value="NZ_BMFD01000007.1"/>
</dbReference>
<name>A0ABQ1MN08_9BACT</name>
<sequence length="203" mass="23541">MKTLLKVLIAVIGCASCQSREQEEISALLETIFEKKIARGDSIYLVQDAVLEWEGNEFEKNCNLFWLKELFNHAVPKSIDLSKIYTEKDIEHICLENAKPYKFLPNQLHPQISLVPKERIDKMITSLEENVKRGGPIYITEEMNKFTYYEKLSRPIFTKNYKYAIIYAQSVCFPDPCVGPKLVIYEKIEGVWKSLGGMNFYLV</sequence>
<proteinExistence type="predicted"/>
<keyword evidence="2" id="KW-1185">Reference proteome</keyword>
<dbReference type="EMBL" id="BMFD01000007">
    <property type="protein sequence ID" value="GGC43418.1"/>
    <property type="molecule type" value="Genomic_DNA"/>
</dbReference>